<protein>
    <submittedName>
        <fullName evidence="2">Uncharacterized protein</fullName>
    </submittedName>
</protein>
<organism evidence="2 3">
    <name type="scientific">Tieghemiomyces parasiticus</name>
    <dbReference type="NCBI Taxonomy" id="78921"/>
    <lineage>
        <taxon>Eukaryota</taxon>
        <taxon>Fungi</taxon>
        <taxon>Fungi incertae sedis</taxon>
        <taxon>Zoopagomycota</taxon>
        <taxon>Kickxellomycotina</taxon>
        <taxon>Dimargaritomycetes</taxon>
        <taxon>Dimargaritales</taxon>
        <taxon>Dimargaritaceae</taxon>
        <taxon>Tieghemiomyces</taxon>
    </lineage>
</organism>
<evidence type="ECO:0000256" key="1">
    <source>
        <dbReference type="SAM" id="SignalP"/>
    </source>
</evidence>
<sequence length="243" mass="26801">MKVSQTLVTIALVALAALVPHIQAAPAIDSTLDDLRPECQTLFIEQMATLPATTPDAVTAQVLRPRFAKQEPLTAFQIAACLTPSRQLDTFMGNLFANLEFDQYAAFVPRVRFPNDPKDRAAATDDATVAPPTPIGDILTLPDADLLARFPLVYAVKYGHESAVEAFEIQLYDHPESSYQQQIWYRQASHTVVRVALAVAAELDNQQYKEAVHQTATKLSDSRPGTFNSGRRSSWTRAVEAVY</sequence>
<dbReference type="EMBL" id="JANBPT010000708">
    <property type="protein sequence ID" value="KAJ1914047.1"/>
    <property type="molecule type" value="Genomic_DNA"/>
</dbReference>
<name>A0A9W8DQH3_9FUNG</name>
<keyword evidence="3" id="KW-1185">Reference proteome</keyword>
<proteinExistence type="predicted"/>
<comment type="caution">
    <text evidence="2">The sequence shown here is derived from an EMBL/GenBank/DDBJ whole genome shotgun (WGS) entry which is preliminary data.</text>
</comment>
<feature type="signal peptide" evidence="1">
    <location>
        <begin position="1"/>
        <end position="24"/>
    </location>
</feature>
<dbReference type="Proteomes" id="UP001150569">
    <property type="component" value="Unassembled WGS sequence"/>
</dbReference>
<evidence type="ECO:0000313" key="2">
    <source>
        <dbReference type="EMBL" id="KAJ1914047.1"/>
    </source>
</evidence>
<dbReference type="AlphaFoldDB" id="A0A9W8DQH3"/>
<accession>A0A9W8DQH3</accession>
<feature type="chain" id="PRO_5040984125" evidence="1">
    <location>
        <begin position="25"/>
        <end position="243"/>
    </location>
</feature>
<gene>
    <name evidence="2" type="ORF">IWQ60_008965</name>
</gene>
<evidence type="ECO:0000313" key="3">
    <source>
        <dbReference type="Proteomes" id="UP001150569"/>
    </source>
</evidence>
<reference evidence="2" key="1">
    <citation type="submission" date="2022-07" db="EMBL/GenBank/DDBJ databases">
        <title>Phylogenomic reconstructions and comparative analyses of Kickxellomycotina fungi.</title>
        <authorList>
            <person name="Reynolds N.K."/>
            <person name="Stajich J.E."/>
            <person name="Barry K."/>
            <person name="Grigoriev I.V."/>
            <person name="Crous P."/>
            <person name="Smith M.E."/>
        </authorList>
    </citation>
    <scope>NUCLEOTIDE SEQUENCE</scope>
    <source>
        <strain evidence="2">RSA 861</strain>
    </source>
</reference>
<keyword evidence="1" id="KW-0732">Signal</keyword>